<proteinExistence type="predicted"/>
<feature type="domain" description="C2H2-type" evidence="2">
    <location>
        <begin position="241"/>
        <end position="264"/>
    </location>
</feature>
<dbReference type="Gene3D" id="3.30.160.60">
    <property type="entry name" value="Classic Zinc Finger"/>
    <property type="match status" value="1"/>
</dbReference>
<dbReference type="InterPro" id="IPR052797">
    <property type="entry name" value="RegFact_GeneExpr_CellDeath"/>
</dbReference>
<dbReference type="PANTHER" id="PTHR33936">
    <property type="entry name" value="PROTEIN CBG17840"/>
    <property type="match status" value="1"/>
</dbReference>
<keyword evidence="4" id="KW-1185">Reference proteome</keyword>
<dbReference type="PROSITE" id="PS00028">
    <property type="entry name" value="ZINC_FINGER_C2H2_1"/>
    <property type="match status" value="2"/>
</dbReference>
<dbReference type="EMBL" id="JAFNEN010000028">
    <property type="protein sequence ID" value="KAG8199373.1"/>
    <property type="molecule type" value="Genomic_DNA"/>
</dbReference>
<evidence type="ECO:0000259" key="2">
    <source>
        <dbReference type="PROSITE" id="PS00028"/>
    </source>
</evidence>
<dbReference type="Proteomes" id="UP000827092">
    <property type="component" value="Unassembled WGS sequence"/>
</dbReference>
<comment type="caution">
    <text evidence="3">The sequence shown here is derived from an EMBL/GenBank/DDBJ whole genome shotgun (WGS) entry which is preliminary data.</text>
</comment>
<name>A0AAV6VTK9_9ARAC</name>
<organism evidence="3 4">
    <name type="scientific">Oedothorax gibbosus</name>
    <dbReference type="NCBI Taxonomy" id="931172"/>
    <lineage>
        <taxon>Eukaryota</taxon>
        <taxon>Metazoa</taxon>
        <taxon>Ecdysozoa</taxon>
        <taxon>Arthropoda</taxon>
        <taxon>Chelicerata</taxon>
        <taxon>Arachnida</taxon>
        <taxon>Araneae</taxon>
        <taxon>Araneomorphae</taxon>
        <taxon>Entelegynae</taxon>
        <taxon>Araneoidea</taxon>
        <taxon>Linyphiidae</taxon>
        <taxon>Erigoninae</taxon>
        <taxon>Oedothorax</taxon>
    </lineage>
</organism>
<sequence>METEEAEPTDKTKIYFSNYFTKSKEVSSNYSIGDQVSSTDENIILVNDDSSIVIDEDTMFVDEDGNPIIVSQCVQGENIVLVVKKDDANEITEKNTSNESQQASIYEDETSIITNDFLSEILNKEENTVMEHDAISTKVQNEQDDNSSKDARPSTIKLISLPEPNEESFSGITIIDKLSKRKYFFEGTPQNINPDIQEVKEMDRLTCPYCLKTYTAFKSVRRHMETIHKIKWVVGPVNKLCKCVECNLPFPFIDHLRDHLSIKHNIKMDTQELSFPSVEAFYKWKNELECKELTKYFQIRGKLKVKGGYKVFYRCHRSGVYEGKPKGPTRKRRIKAGGSMKMGINCTSQIVLKVLSDVVKAVYCPYHYGHGNDTTFRQLTEVEQNAIQENVSNGIPFESIVGDKHEDPTSHQISMIKQKDIKIINKAFHSEEYCSMNDSESVNHWVELCCQREDPPVLYYKQQDNDILLVIMTEFQKSILLSSDKQILCLDNTHRKEGQRFYLTSLMALDELKIAYPVAFCISNKVDKSVMKKFLLSIRDSTGPLSCSFFMSDRESLYREAWQEVMEDNSKWIWSMWHVDSRFRSRMPKCLIDKRTNFYKKFRLTLECTNISMFKTMFKNFITDLSADPLMKNVEKFMLQKYANSTEFWAHCYHEDVKFSSIVQFDSLHRTLRYCSREGIKTRLDKFIFVIMKLMRFKMLDRLINMLDEEKISLALDSINREHSLGFGIPSDCISSLGDKMWLIRSDEEQDIFYVVREFDSCPSFCSLICSECNICVHIFSCSCIHNMVFGDLCQHIHAVVWKFLTPHFSPLPSPAHDDYEKMNDNDTEVPDDPSQPSDLFNSVLKMNRDVFKQVCSNKSILGESTLRAIKDRLNECMYLSSGKMSEASDLNNDNTNDSQGNPNNIQIKISQVHANNVQLHTNNWLNANVLNIAPQSFIQLN</sequence>
<dbReference type="InterPro" id="IPR013087">
    <property type="entry name" value="Znf_C2H2_type"/>
</dbReference>
<protein>
    <recommendedName>
        <fullName evidence="2">C2H2-type domain-containing protein</fullName>
    </recommendedName>
</protein>
<dbReference type="PANTHER" id="PTHR33936:SF24">
    <property type="entry name" value="C2H2-TYPE DOMAIN-CONTAINING PROTEIN"/>
    <property type="match status" value="1"/>
</dbReference>
<feature type="region of interest" description="Disordered" evidence="1">
    <location>
        <begin position="816"/>
        <end position="836"/>
    </location>
</feature>
<gene>
    <name evidence="3" type="ORF">JTE90_011833</name>
</gene>
<dbReference type="AlphaFoldDB" id="A0AAV6VTK9"/>
<feature type="compositionally biased region" description="Basic and acidic residues" evidence="1">
    <location>
        <begin position="816"/>
        <end position="825"/>
    </location>
</feature>
<reference evidence="3 4" key="1">
    <citation type="journal article" date="2022" name="Nat. Ecol. Evol.">
        <title>A masculinizing supergene underlies an exaggerated male reproductive morph in a spider.</title>
        <authorList>
            <person name="Hendrickx F."/>
            <person name="De Corte Z."/>
            <person name="Sonet G."/>
            <person name="Van Belleghem S.M."/>
            <person name="Kostlbacher S."/>
            <person name="Vangestel C."/>
        </authorList>
    </citation>
    <scope>NUCLEOTIDE SEQUENCE [LARGE SCALE GENOMIC DNA]</scope>
    <source>
        <strain evidence="3">W744_W776</strain>
    </source>
</reference>
<evidence type="ECO:0000313" key="3">
    <source>
        <dbReference type="EMBL" id="KAG8199373.1"/>
    </source>
</evidence>
<dbReference type="SMART" id="SM00355">
    <property type="entry name" value="ZnF_C2H2"/>
    <property type="match status" value="2"/>
</dbReference>
<evidence type="ECO:0000256" key="1">
    <source>
        <dbReference type="SAM" id="MobiDB-lite"/>
    </source>
</evidence>
<feature type="domain" description="C2H2-type" evidence="2">
    <location>
        <begin position="207"/>
        <end position="228"/>
    </location>
</feature>
<accession>A0AAV6VTK9</accession>
<evidence type="ECO:0000313" key="4">
    <source>
        <dbReference type="Proteomes" id="UP000827092"/>
    </source>
</evidence>